<keyword evidence="3" id="KW-1185">Reference proteome</keyword>
<dbReference type="PATRIC" id="fig|1280953.3.peg.3783"/>
<evidence type="ECO:0000313" key="2">
    <source>
        <dbReference type="EMBL" id="KDA00759.1"/>
    </source>
</evidence>
<keyword evidence="2" id="KW-0808">Transferase</keyword>
<dbReference type="eggNOG" id="COG1708">
    <property type="taxonomic scope" value="Bacteria"/>
</dbReference>
<dbReference type="AlphaFoldDB" id="A0A059G1Z5"/>
<proteinExistence type="predicted"/>
<evidence type="ECO:0000313" key="3">
    <source>
        <dbReference type="Proteomes" id="UP000024942"/>
    </source>
</evidence>
<dbReference type="Proteomes" id="UP000024942">
    <property type="component" value="Unassembled WGS sequence"/>
</dbReference>
<dbReference type="RefSeq" id="WP_035541415.1">
    <property type="nucleotide sequence ID" value="NZ_ARYL01000051.1"/>
</dbReference>
<organism evidence="2 3">
    <name type="scientific">Hyphomonas oceanitis SCH89</name>
    <dbReference type="NCBI Taxonomy" id="1280953"/>
    <lineage>
        <taxon>Bacteria</taxon>
        <taxon>Pseudomonadati</taxon>
        <taxon>Pseudomonadota</taxon>
        <taxon>Alphaproteobacteria</taxon>
        <taxon>Hyphomonadales</taxon>
        <taxon>Hyphomonadaceae</taxon>
        <taxon>Hyphomonas</taxon>
    </lineage>
</organism>
<dbReference type="SUPFAM" id="SSF81593">
    <property type="entry name" value="Nucleotidyltransferase substrate binding subunit/domain"/>
    <property type="match status" value="1"/>
</dbReference>
<dbReference type="Pfam" id="PF05168">
    <property type="entry name" value="HEPN"/>
    <property type="match status" value="1"/>
</dbReference>
<accession>A0A059G1Z5</accession>
<dbReference type="PROSITE" id="PS50910">
    <property type="entry name" value="HEPN"/>
    <property type="match status" value="1"/>
</dbReference>
<feature type="domain" description="HEPN" evidence="1">
    <location>
        <begin position="143"/>
        <end position="263"/>
    </location>
</feature>
<dbReference type="OrthoDB" id="7620403at2"/>
<evidence type="ECO:0000259" key="1">
    <source>
        <dbReference type="PROSITE" id="PS50910"/>
    </source>
</evidence>
<dbReference type="GO" id="GO:0016740">
    <property type="term" value="F:transferase activity"/>
    <property type="evidence" value="ECO:0007669"/>
    <property type="project" value="UniProtKB-KW"/>
</dbReference>
<dbReference type="EMBL" id="ARYL01000051">
    <property type="protein sequence ID" value="KDA00759.1"/>
    <property type="molecule type" value="Genomic_DNA"/>
</dbReference>
<sequence length="293" mass="33196">MLEELQAQIETQGSARARRYRLLKLILFGPVTHPGMNLLVIVSHRALAEMSAFWDEAEERVAQDRQVKCPVTLIVHTLPDVNRCLKDGAPFFCEIINQGILAYEDSEPGKDGHPKNILAKPIDPNRQRAFGLGMELHSDWRNAAEQALFLGKVSIEQGEEWNRRSAFQLNQAAESAYRMFLLTATRYAPASHNLGKLRSLARAVDPRIDEAWAPLQKLYNRHFELLQRAYVEARYSPSYETNADILAWQADRIEVLISLADALCLEHLDRLEAGRGEQNCMSSRTLVSSGDDR</sequence>
<gene>
    <name evidence="2" type="ORF">HOC_18916</name>
</gene>
<dbReference type="InterPro" id="IPR007842">
    <property type="entry name" value="HEPN_dom"/>
</dbReference>
<dbReference type="SMART" id="SM00748">
    <property type="entry name" value="HEPN"/>
    <property type="match status" value="1"/>
</dbReference>
<name>A0A059G1Z5_9PROT</name>
<reference evidence="2 3" key="1">
    <citation type="journal article" date="2014" name="Antonie Van Leeuwenhoek">
        <title>Hyphomonas beringensis sp. nov. and Hyphomonas chukchiensis sp. nov., isolated from surface seawater of the Bering Sea and Chukchi Sea.</title>
        <authorList>
            <person name="Li C."/>
            <person name="Lai Q."/>
            <person name="Li G."/>
            <person name="Dong C."/>
            <person name="Wang J."/>
            <person name="Liao Y."/>
            <person name="Shao Z."/>
        </authorList>
    </citation>
    <scope>NUCLEOTIDE SEQUENCE [LARGE SCALE GENOMIC DNA]</scope>
    <source>
        <strain evidence="2 3">SCH89</strain>
    </source>
</reference>
<protein>
    <submittedName>
        <fullName evidence="2">Putative nucleotidyltransferase</fullName>
    </submittedName>
</protein>
<comment type="caution">
    <text evidence="2">The sequence shown here is derived from an EMBL/GenBank/DDBJ whole genome shotgun (WGS) entry which is preliminary data.</text>
</comment>
<dbReference type="Gene3D" id="1.20.120.330">
    <property type="entry name" value="Nucleotidyltransferases domain 2"/>
    <property type="match status" value="1"/>
</dbReference>
<dbReference type="STRING" id="1280953.HOC_18916"/>